<dbReference type="EMBL" id="JBHTJA010000012">
    <property type="protein sequence ID" value="MFD0900612.1"/>
    <property type="molecule type" value="Genomic_DNA"/>
</dbReference>
<evidence type="ECO:0000313" key="2">
    <source>
        <dbReference type="Proteomes" id="UP001596972"/>
    </source>
</evidence>
<keyword evidence="2" id="KW-1185">Reference proteome</keyword>
<comment type="caution">
    <text evidence="1">The sequence shown here is derived from an EMBL/GenBank/DDBJ whole genome shotgun (WGS) entry which is preliminary data.</text>
</comment>
<organism evidence="1 2">
    <name type="scientific">Actinomadura sediminis</name>
    <dbReference type="NCBI Taxonomy" id="1038904"/>
    <lineage>
        <taxon>Bacteria</taxon>
        <taxon>Bacillati</taxon>
        <taxon>Actinomycetota</taxon>
        <taxon>Actinomycetes</taxon>
        <taxon>Streptosporangiales</taxon>
        <taxon>Thermomonosporaceae</taxon>
        <taxon>Actinomadura</taxon>
    </lineage>
</organism>
<dbReference type="Proteomes" id="UP001596972">
    <property type="component" value="Unassembled WGS sequence"/>
</dbReference>
<protein>
    <recommendedName>
        <fullName evidence="3">DUF3024 domain-containing protein</fullName>
    </recommendedName>
</protein>
<sequence>MESIEMFGRDAQLHAALRRCAPQMAASLERDDRDLPHVRVTYRWLGPRFVAWDGGTYRWRTGPAAGRRLPDDAEKAAAEIAREMGAEVS</sequence>
<reference evidence="2" key="1">
    <citation type="journal article" date="2019" name="Int. J. Syst. Evol. Microbiol.">
        <title>The Global Catalogue of Microorganisms (GCM) 10K type strain sequencing project: providing services to taxonomists for standard genome sequencing and annotation.</title>
        <authorList>
            <consortium name="The Broad Institute Genomics Platform"/>
            <consortium name="The Broad Institute Genome Sequencing Center for Infectious Disease"/>
            <person name="Wu L."/>
            <person name="Ma J."/>
        </authorList>
    </citation>
    <scope>NUCLEOTIDE SEQUENCE [LARGE SCALE GENOMIC DNA]</scope>
    <source>
        <strain evidence="2">JCM 31202</strain>
    </source>
</reference>
<proteinExistence type="predicted"/>
<accession>A0ABW3EKA3</accession>
<dbReference type="RefSeq" id="WP_378297611.1">
    <property type="nucleotide sequence ID" value="NZ_JBHTJA010000012.1"/>
</dbReference>
<name>A0ABW3EKA3_9ACTN</name>
<gene>
    <name evidence="1" type="ORF">ACFQ11_09440</name>
</gene>
<evidence type="ECO:0000313" key="1">
    <source>
        <dbReference type="EMBL" id="MFD0900612.1"/>
    </source>
</evidence>
<evidence type="ECO:0008006" key="3">
    <source>
        <dbReference type="Google" id="ProtNLM"/>
    </source>
</evidence>